<dbReference type="EMBL" id="CP159578">
    <property type="protein sequence ID" value="XCJ78441.1"/>
    <property type="molecule type" value="Genomic_DNA"/>
</dbReference>
<dbReference type="RefSeq" id="WP_353979441.1">
    <property type="nucleotide sequence ID" value="NZ_CP159578.1"/>
</dbReference>
<evidence type="ECO:0000313" key="1">
    <source>
        <dbReference type="EMBL" id="XCJ78441.1"/>
    </source>
</evidence>
<proteinExistence type="predicted"/>
<evidence type="ECO:0008006" key="2">
    <source>
        <dbReference type="Google" id="ProtNLM"/>
    </source>
</evidence>
<gene>
    <name evidence="1" type="ORF">ABV408_13480</name>
</gene>
<reference evidence="1" key="1">
    <citation type="submission" date="2024-06" db="EMBL/GenBank/DDBJ databases">
        <title>Complete genome of Salinicola endophyticus HNIBRBA4755.</title>
        <authorList>
            <person name="Shin S.Y."/>
            <person name="Kang H."/>
            <person name="Song J."/>
        </authorList>
    </citation>
    <scope>NUCLEOTIDE SEQUENCE</scope>
    <source>
        <strain evidence="1">HNIBRBA4755</strain>
    </source>
</reference>
<dbReference type="AlphaFoldDB" id="A0AB74UD14"/>
<protein>
    <recommendedName>
        <fullName evidence="2">Com family DNA-binding transcriptional regulator</fullName>
    </recommendedName>
</protein>
<sequence>MSRLQLEQPCLICGFREFYVASGPGETRKLRCAQCTAHHFEPPRYESRRADTAVTAMSEKRSPSVAV</sequence>
<name>A0AB74UD14_9GAMM</name>
<accession>A0AB74UD14</accession>
<organism evidence="1">
    <name type="scientific">Salinicola endophyticus</name>
    <dbReference type="NCBI Taxonomy" id="1949083"/>
    <lineage>
        <taxon>Bacteria</taxon>
        <taxon>Pseudomonadati</taxon>
        <taxon>Pseudomonadota</taxon>
        <taxon>Gammaproteobacteria</taxon>
        <taxon>Oceanospirillales</taxon>
        <taxon>Halomonadaceae</taxon>
        <taxon>Salinicola</taxon>
    </lineage>
</organism>